<dbReference type="EMBL" id="SUMF01000045">
    <property type="protein sequence ID" value="TJZ64489.1"/>
    <property type="molecule type" value="Genomic_DNA"/>
</dbReference>
<evidence type="ECO:0000256" key="1">
    <source>
        <dbReference type="ARBA" id="ARBA00001932"/>
    </source>
</evidence>
<dbReference type="Proteomes" id="UP000310016">
    <property type="component" value="Unassembled WGS sequence"/>
</dbReference>
<evidence type="ECO:0000256" key="4">
    <source>
        <dbReference type="ARBA" id="ARBA00022630"/>
    </source>
</evidence>
<evidence type="ECO:0000256" key="8">
    <source>
        <dbReference type="PIRSR" id="PIRSR602081-1"/>
    </source>
</evidence>
<dbReference type="PROSITE" id="PS00691">
    <property type="entry name" value="DNA_PHOTOLYASES_1_2"/>
    <property type="match status" value="1"/>
</dbReference>
<accession>A0A4U0PAJ2</accession>
<dbReference type="GO" id="GO:0000719">
    <property type="term" value="P:photoreactive repair"/>
    <property type="evidence" value="ECO:0007669"/>
    <property type="project" value="UniProtKB-ARBA"/>
</dbReference>
<organism evidence="11 12">
    <name type="scientific">Chitiniphilus eburneus</name>
    <dbReference type="NCBI Taxonomy" id="2571148"/>
    <lineage>
        <taxon>Bacteria</taxon>
        <taxon>Pseudomonadati</taxon>
        <taxon>Pseudomonadota</taxon>
        <taxon>Betaproteobacteria</taxon>
        <taxon>Neisseriales</taxon>
        <taxon>Chitinibacteraceae</taxon>
        <taxon>Chitiniphilus</taxon>
    </lineage>
</organism>
<evidence type="ECO:0000313" key="12">
    <source>
        <dbReference type="Proteomes" id="UP000310016"/>
    </source>
</evidence>
<gene>
    <name evidence="11" type="ORF">FAZ21_19005</name>
</gene>
<evidence type="ECO:0000256" key="2">
    <source>
        <dbReference type="ARBA" id="ARBA00013149"/>
    </source>
</evidence>
<dbReference type="InterPro" id="IPR018394">
    <property type="entry name" value="DNA_photolyase_1_CS_C"/>
</dbReference>
<feature type="domain" description="Photolyase/cryptochrome alpha/beta" evidence="10">
    <location>
        <begin position="3"/>
        <end position="132"/>
    </location>
</feature>
<dbReference type="PROSITE" id="PS51645">
    <property type="entry name" value="PHR_CRY_ALPHA_BETA"/>
    <property type="match status" value="1"/>
</dbReference>
<keyword evidence="4 8" id="KW-0285">Flavoprotein</keyword>
<dbReference type="GO" id="GO:0009416">
    <property type="term" value="P:response to light stimulus"/>
    <property type="evidence" value="ECO:0007669"/>
    <property type="project" value="TreeGrafter"/>
</dbReference>
<dbReference type="InterPro" id="IPR002081">
    <property type="entry name" value="Cryptochrome/DNA_photolyase_1"/>
</dbReference>
<comment type="catalytic activity">
    <reaction evidence="7">
        <text>cyclobutadipyrimidine (in DNA) = 2 pyrimidine residues (in DNA).</text>
        <dbReference type="EC" id="4.1.99.3"/>
    </reaction>
</comment>
<dbReference type="GO" id="GO:0071949">
    <property type="term" value="F:FAD binding"/>
    <property type="evidence" value="ECO:0007669"/>
    <property type="project" value="TreeGrafter"/>
</dbReference>
<keyword evidence="12" id="KW-1185">Reference proteome</keyword>
<evidence type="ECO:0000313" key="11">
    <source>
        <dbReference type="EMBL" id="TJZ64489.1"/>
    </source>
</evidence>
<dbReference type="InterPro" id="IPR006050">
    <property type="entry name" value="DNA_photolyase_N"/>
</dbReference>
<keyword evidence="6 9" id="KW-0157">Chromophore</keyword>
<feature type="binding site" evidence="8">
    <location>
        <position position="224"/>
    </location>
    <ligand>
        <name>FAD</name>
        <dbReference type="ChEBI" id="CHEBI:57692"/>
    </ligand>
</feature>
<comment type="similarity">
    <text evidence="9">Belongs to the DNA photolyase family.</text>
</comment>
<dbReference type="RefSeq" id="WP_136775014.1">
    <property type="nucleotide sequence ID" value="NZ_CP156074.1"/>
</dbReference>
<dbReference type="InterPro" id="IPR014729">
    <property type="entry name" value="Rossmann-like_a/b/a_fold"/>
</dbReference>
<dbReference type="GO" id="GO:0003904">
    <property type="term" value="F:deoxyribodipyrimidine photo-lyase activity"/>
    <property type="evidence" value="ECO:0007669"/>
    <property type="project" value="UniProtKB-EC"/>
</dbReference>
<dbReference type="InterPro" id="IPR036134">
    <property type="entry name" value="Crypto/Photolyase_FAD-like_sf"/>
</dbReference>
<proteinExistence type="inferred from homology"/>
<evidence type="ECO:0000256" key="7">
    <source>
        <dbReference type="ARBA" id="ARBA00033999"/>
    </source>
</evidence>
<protein>
    <recommendedName>
        <fullName evidence="3">Deoxyribodipyrimidine photo-lyase</fullName>
        <ecNumber evidence="2">4.1.99.3</ecNumber>
    </recommendedName>
</protein>
<dbReference type="Gene3D" id="1.10.579.10">
    <property type="entry name" value="DNA Cyclobutane Dipyrimidine Photolyase, subunit A, domain 3"/>
    <property type="match status" value="1"/>
</dbReference>
<dbReference type="OrthoDB" id="9772484at2"/>
<feature type="binding site" evidence="8">
    <location>
        <begin position="271"/>
        <end position="278"/>
    </location>
    <ligand>
        <name>FAD</name>
        <dbReference type="ChEBI" id="CHEBI:57692"/>
    </ligand>
</feature>
<feature type="binding site" evidence="8">
    <location>
        <position position="268"/>
    </location>
    <ligand>
        <name>FAD</name>
        <dbReference type="ChEBI" id="CHEBI:57692"/>
    </ligand>
</feature>
<dbReference type="FunFam" id="1.10.579.10:FF:000003">
    <property type="entry name" value="Deoxyribodipyrimidine photo-lyase"/>
    <property type="match status" value="1"/>
</dbReference>
<evidence type="ECO:0000256" key="9">
    <source>
        <dbReference type="RuleBase" id="RU004182"/>
    </source>
</evidence>
<dbReference type="AlphaFoldDB" id="A0A4U0PAJ2"/>
<comment type="cofactor">
    <cofactor evidence="8">
        <name>FAD</name>
        <dbReference type="ChEBI" id="CHEBI:57692"/>
    </cofactor>
    <text evidence="8">Binds 1 FAD per subunit.</text>
</comment>
<evidence type="ECO:0000259" key="10">
    <source>
        <dbReference type="PROSITE" id="PS51645"/>
    </source>
</evidence>
<dbReference type="InterPro" id="IPR005101">
    <property type="entry name" value="Cryptochr/Photolyase_FAD-bd"/>
</dbReference>
<dbReference type="GO" id="GO:0003677">
    <property type="term" value="F:DNA binding"/>
    <property type="evidence" value="ECO:0007669"/>
    <property type="project" value="TreeGrafter"/>
</dbReference>
<dbReference type="SUPFAM" id="SSF48173">
    <property type="entry name" value="Cryptochrome/photolyase FAD-binding domain"/>
    <property type="match status" value="1"/>
</dbReference>
<keyword evidence="5 8" id="KW-0274">FAD</keyword>
<name>A0A4U0PAJ2_9NEIS</name>
<keyword evidence="11" id="KW-0456">Lyase</keyword>
<evidence type="ECO:0000256" key="6">
    <source>
        <dbReference type="ARBA" id="ARBA00022991"/>
    </source>
</evidence>
<dbReference type="EC" id="4.1.99.3" evidence="2"/>
<dbReference type="PROSITE" id="PS00394">
    <property type="entry name" value="DNA_PHOTOLYASES_1_1"/>
    <property type="match status" value="1"/>
</dbReference>
<evidence type="ECO:0000256" key="5">
    <source>
        <dbReference type="ARBA" id="ARBA00022827"/>
    </source>
</evidence>
<feature type="binding site" evidence="8">
    <location>
        <begin position="368"/>
        <end position="370"/>
    </location>
    <ligand>
        <name>FAD</name>
        <dbReference type="ChEBI" id="CHEBI:57692"/>
    </ligand>
</feature>
<comment type="caution">
    <text evidence="11">The sequence shown here is derived from an EMBL/GenBank/DDBJ whole genome shotgun (WGS) entry which is preliminary data.</text>
</comment>
<dbReference type="Pfam" id="PF00875">
    <property type="entry name" value="DNA_photolyase"/>
    <property type="match status" value="1"/>
</dbReference>
<dbReference type="SUPFAM" id="SSF52425">
    <property type="entry name" value="Cryptochrome/photolyase, N-terminal domain"/>
    <property type="match status" value="1"/>
</dbReference>
<dbReference type="Gene3D" id="3.40.50.620">
    <property type="entry name" value="HUPs"/>
    <property type="match status" value="1"/>
</dbReference>
<dbReference type="PRINTS" id="PR00147">
    <property type="entry name" value="DNAPHOTLYASE"/>
</dbReference>
<dbReference type="PANTHER" id="PTHR11455:SF9">
    <property type="entry name" value="CRYPTOCHROME CIRCADIAN CLOCK 5 ISOFORM X1"/>
    <property type="match status" value="1"/>
</dbReference>
<dbReference type="Gene3D" id="1.25.40.80">
    <property type="match status" value="1"/>
</dbReference>
<reference evidence="11 12" key="1">
    <citation type="submission" date="2019-04" db="EMBL/GenBank/DDBJ databases">
        <title>Chitiniphilus eburnea sp. nov., a novel chitinolytic bacterium isolated from aquaculture sludge.</title>
        <authorList>
            <person name="Sheng M."/>
        </authorList>
    </citation>
    <scope>NUCLEOTIDE SEQUENCE [LARGE SCALE GENOMIC DNA]</scope>
    <source>
        <strain evidence="11 12">HX-2-15</strain>
    </source>
</reference>
<dbReference type="Pfam" id="PF03441">
    <property type="entry name" value="FAD_binding_7"/>
    <property type="match status" value="1"/>
</dbReference>
<evidence type="ECO:0000256" key="3">
    <source>
        <dbReference type="ARBA" id="ARBA00014046"/>
    </source>
</evidence>
<dbReference type="InterPro" id="IPR036155">
    <property type="entry name" value="Crypto/Photolyase_N_sf"/>
</dbReference>
<comment type="cofactor">
    <cofactor evidence="1">
        <name>(6R)-5,10-methylene-5,6,7,8-tetrahydrofolate</name>
        <dbReference type="ChEBI" id="CHEBI:15636"/>
    </cofactor>
</comment>
<sequence>MSDTAIVWFRRDLRLFDHAALYHALKRHGRVVAVFVFDLDILAPLPRADRRVEFILASLHELAESLHARHSALVVAHGRPVAEIPRLARHFRAGVVYANHDDEPAARDRDHAVAQALAAEGGELLTFKDHVLFERDEILTREQGMYSVFTPYHRAWSARLDNFMLSSYPVARYLERLLPLPQAPLPTLAELGFVATNLAELPLPTGMSGGERLFEQFKPRLDAYPQRRDFPAMKGPSYLSVHLRFGTVSIRELARHAWQAGTAGAQTWLKELAWRDFYHQILWHRPDVVDHAFRREYNTLPFPNREDWFAAWCDGRTGYPLVDAAMRQLNGTGYMHNRLRMVAASFLVKDLLVDWRWGERLFAERLIDYDLAANNGGWQWAASTGCDAQPYFRIFNPVSQSRKFDPDGRFIRRYCPELAALPDHAIHAPWQAQPLELAAAGVRLGHDYPLPIVDHAQQREQALALFKAAR</sequence>
<dbReference type="PANTHER" id="PTHR11455">
    <property type="entry name" value="CRYPTOCHROME"/>
    <property type="match status" value="1"/>
</dbReference>